<dbReference type="GO" id="GO:0016432">
    <property type="term" value="F:tRNA-uridine aminocarboxypropyltransferase activity"/>
    <property type="evidence" value="ECO:0007669"/>
    <property type="project" value="UniProtKB-EC"/>
</dbReference>
<evidence type="ECO:0000313" key="6">
    <source>
        <dbReference type="EMBL" id="SDM10137.1"/>
    </source>
</evidence>
<dbReference type="STRING" id="1527607.SAMN05428957_102305"/>
<dbReference type="PANTHER" id="PTHR21392:SF1">
    <property type="entry name" value="TRNA-URIDINE AMINOCARBOXYPROPYLTRANSFERASE"/>
    <property type="match status" value="1"/>
</dbReference>
<keyword evidence="2" id="KW-0808">Transferase</keyword>
<dbReference type="EC" id="2.5.1.25" evidence="1"/>
<evidence type="ECO:0000256" key="4">
    <source>
        <dbReference type="ARBA" id="ARBA00022694"/>
    </source>
</evidence>
<dbReference type="GO" id="GO:0008033">
    <property type="term" value="P:tRNA processing"/>
    <property type="evidence" value="ECO:0007669"/>
    <property type="project" value="UniProtKB-KW"/>
</dbReference>
<keyword evidence="3" id="KW-0949">S-adenosyl-L-methionine</keyword>
<sequence length="312" mass="33193">MTMNCPDSAPHAVARLRAARLERSAKPFLARGGSRRVHCTGCRLAVSHCSCALRIRLATRAGVCLLMHDSEPLKPSNTGWLIADVVADTFAFGWARTSVDPALLALLQDPQWRPCVVFPTEGVAPARVLGEAAFAPGCDWAAPHPAGDCGAGAGAGAQAPAARPLFILLDGTWAEARKMFHRSPYLERFPVLGLQGGEATRYRLRHASQDDQWCTSEVAARCLQLAGDARAGALLQAWLAVYAERYDQARQQRPAQPDSRAHQRLAALRTGGDARPQLPVADAGAVRAVAAASYRASAAAPMPDRVALPAGV</sequence>
<gene>
    <name evidence="6" type="ORF">SAMN05428957_102305</name>
</gene>
<organism evidence="6 7">
    <name type="scientific">Oryzisolibacter propanilivorax</name>
    <dbReference type="NCBI Taxonomy" id="1527607"/>
    <lineage>
        <taxon>Bacteria</taxon>
        <taxon>Pseudomonadati</taxon>
        <taxon>Pseudomonadota</taxon>
        <taxon>Betaproteobacteria</taxon>
        <taxon>Burkholderiales</taxon>
        <taxon>Comamonadaceae</taxon>
        <taxon>Oryzisolibacter</taxon>
    </lineage>
</organism>
<evidence type="ECO:0000313" key="7">
    <source>
        <dbReference type="Proteomes" id="UP000198552"/>
    </source>
</evidence>
<keyword evidence="7" id="KW-1185">Reference proteome</keyword>
<evidence type="ECO:0000259" key="5">
    <source>
        <dbReference type="SMART" id="SM01144"/>
    </source>
</evidence>
<accession>A0A1G9QI15</accession>
<name>A0A1G9QI15_9BURK</name>
<reference evidence="7" key="1">
    <citation type="submission" date="2016-10" db="EMBL/GenBank/DDBJ databases">
        <authorList>
            <person name="Varghese N."/>
            <person name="Submissions S."/>
        </authorList>
    </citation>
    <scope>NUCLEOTIDE SEQUENCE [LARGE SCALE GENOMIC DNA]</scope>
    <source>
        <strain evidence="7">EPL6</strain>
    </source>
</reference>
<dbReference type="PANTHER" id="PTHR21392">
    <property type="entry name" value="TRNA-URIDINE AMINOCARBOXYPROPYLTRANSFERASE 2"/>
    <property type="match status" value="1"/>
</dbReference>
<evidence type="ECO:0000256" key="1">
    <source>
        <dbReference type="ARBA" id="ARBA00012386"/>
    </source>
</evidence>
<proteinExistence type="predicted"/>
<evidence type="ECO:0000256" key="2">
    <source>
        <dbReference type="ARBA" id="ARBA00022679"/>
    </source>
</evidence>
<dbReference type="InterPro" id="IPR005636">
    <property type="entry name" value="DTW"/>
</dbReference>
<evidence type="ECO:0000256" key="3">
    <source>
        <dbReference type="ARBA" id="ARBA00022691"/>
    </source>
</evidence>
<dbReference type="OrthoDB" id="370626at2"/>
<protein>
    <recommendedName>
        <fullName evidence="1">tRNA-uridine aminocarboxypropyltransferase</fullName>
        <ecNumber evidence="1">2.5.1.25</ecNumber>
    </recommendedName>
</protein>
<dbReference type="AlphaFoldDB" id="A0A1G9QI15"/>
<dbReference type="SMART" id="SM01144">
    <property type="entry name" value="DTW"/>
    <property type="match status" value="1"/>
</dbReference>
<feature type="domain" description="DTW" evidence="5">
    <location>
        <begin position="35"/>
        <end position="251"/>
    </location>
</feature>
<keyword evidence="4" id="KW-0819">tRNA processing</keyword>
<dbReference type="Pfam" id="PF03942">
    <property type="entry name" value="DTW"/>
    <property type="match status" value="1"/>
</dbReference>
<dbReference type="RefSeq" id="WP_091567042.1">
    <property type="nucleotide sequence ID" value="NZ_FNHP01000002.1"/>
</dbReference>
<dbReference type="EMBL" id="FNHP01000002">
    <property type="protein sequence ID" value="SDM10137.1"/>
    <property type="molecule type" value="Genomic_DNA"/>
</dbReference>
<dbReference type="Proteomes" id="UP000198552">
    <property type="component" value="Unassembled WGS sequence"/>
</dbReference>
<dbReference type="InterPro" id="IPR039262">
    <property type="entry name" value="DTWD2/TAPT"/>
</dbReference>